<dbReference type="InterPro" id="IPR008334">
    <property type="entry name" value="5'-Nucleotdase_C"/>
</dbReference>
<accession>A0A7V5VFQ5</accession>
<keyword evidence="2" id="KW-0378">Hydrolase</keyword>
<dbReference type="Gene3D" id="3.60.21.10">
    <property type="match status" value="1"/>
</dbReference>
<dbReference type="GO" id="GO:0000166">
    <property type="term" value="F:nucleotide binding"/>
    <property type="evidence" value="ECO:0007669"/>
    <property type="project" value="UniProtKB-KW"/>
</dbReference>
<dbReference type="SUPFAM" id="SSF55816">
    <property type="entry name" value="5'-nucleotidase (syn. UDP-sugar hydrolase), C-terminal domain"/>
    <property type="match status" value="1"/>
</dbReference>
<keyword evidence="1 2" id="KW-0732">Signal</keyword>
<dbReference type="AlphaFoldDB" id="A0A7V5VFQ5"/>
<dbReference type="Gene3D" id="3.90.780.10">
    <property type="entry name" value="5'-Nucleotidase, C-terminal domain"/>
    <property type="match status" value="1"/>
</dbReference>
<feature type="chain" id="PRO_5031601281" evidence="2">
    <location>
        <begin position="19"/>
        <end position="545"/>
    </location>
</feature>
<organism evidence="5">
    <name type="scientific">Caldithrix abyssi</name>
    <dbReference type="NCBI Taxonomy" id="187145"/>
    <lineage>
        <taxon>Bacteria</taxon>
        <taxon>Pseudomonadati</taxon>
        <taxon>Calditrichota</taxon>
        <taxon>Calditrichia</taxon>
        <taxon>Calditrichales</taxon>
        <taxon>Calditrichaceae</taxon>
        <taxon>Caldithrix</taxon>
    </lineage>
</organism>
<dbReference type="GO" id="GO:0009166">
    <property type="term" value="P:nucleotide catabolic process"/>
    <property type="evidence" value="ECO:0007669"/>
    <property type="project" value="InterPro"/>
</dbReference>
<dbReference type="PRINTS" id="PR01607">
    <property type="entry name" value="APYRASEFAMLY"/>
</dbReference>
<keyword evidence="2" id="KW-0547">Nucleotide-binding</keyword>
<dbReference type="EMBL" id="DRLI01000311">
    <property type="protein sequence ID" value="HHM02948.1"/>
    <property type="molecule type" value="Genomic_DNA"/>
</dbReference>
<feature type="signal peptide" evidence="2">
    <location>
        <begin position="1"/>
        <end position="18"/>
    </location>
</feature>
<dbReference type="GO" id="GO:0030288">
    <property type="term" value="C:outer membrane-bounded periplasmic space"/>
    <property type="evidence" value="ECO:0007669"/>
    <property type="project" value="TreeGrafter"/>
</dbReference>
<dbReference type="InterPro" id="IPR029052">
    <property type="entry name" value="Metallo-depent_PP-like"/>
</dbReference>
<dbReference type="PANTHER" id="PTHR11575:SF6">
    <property type="entry name" value="2',3'-CYCLIC-NUCLEOTIDE 2'-PHOSPHODIESTERASE_3'-NUCLEOTIDASE"/>
    <property type="match status" value="1"/>
</dbReference>
<name>A0A7V5VFQ5_CALAY</name>
<reference evidence="5" key="1">
    <citation type="journal article" date="2020" name="mSystems">
        <title>Genome- and Community-Level Interaction Insights into Carbon Utilization and Element Cycling Functions of Hydrothermarchaeota in Hydrothermal Sediment.</title>
        <authorList>
            <person name="Zhou Z."/>
            <person name="Liu Y."/>
            <person name="Xu W."/>
            <person name="Pan J."/>
            <person name="Luo Z.H."/>
            <person name="Li M."/>
        </authorList>
    </citation>
    <scope>NUCLEOTIDE SEQUENCE [LARGE SCALE GENOMIC DNA]</scope>
    <source>
        <strain evidence="5">HyVt-460</strain>
    </source>
</reference>
<feature type="domain" description="5'-Nucleotidase C-terminal" evidence="4">
    <location>
        <begin position="339"/>
        <end position="497"/>
    </location>
</feature>
<comment type="caution">
    <text evidence="5">The sequence shown here is derived from an EMBL/GenBank/DDBJ whole genome shotgun (WGS) entry which is preliminary data.</text>
</comment>
<protein>
    <submittedName>
        <fullName evidence="5">Bifunctional metallophosphatase/5'-nucleotidase</fullName>
    </submittedName>
</protein>
<dbReference type="Proteomes" id="UP000885771">
    <property type="component" value="Unassembled WGS sequence"/>
</dbReference>
<sequence length="545" mass="61947">MRFLSALLFLTASLLAQRADTLYILQTTDVHGNIYPYNYFTDRPDSSLGLAKIYSRVVEYRKKHKNVLLVDSGDLIQGTPLVAYFNKHDRHLPHPMILTMNYMKYDAFAVGNHDIEQSLFVYNKARNEARFVWLSANSVMQDGSTYFKPYTIVERNGLRVGIIGLTTPGIPMWLDEELYPGITWQDMVKRARIFAKELRPKVDLLIGIFHAGFNAGYSQKQSEAAGIPNENASGLVAEQIPEFDAVFAGHSHRPGPMKPGRDNARSFPRNTPLRLNAGYWAKNLGVARFVLEGTANGRRVTQKSAWLEPMTETPADTAILQLTRYYHDKTREYINTRIGVLKSALDAGEARLKDTALMDLINAAQLDYSGADISFAASFNPRFKLQPGPIRVKDVFAMYQYENFLYTLKMTGAQIKKFLEYSSRYYDYKEGRVITATEWPGFNYDMAEGLSYEIDVRKPVGQRIINMKDKQGRPFDLNKSYTVAMNSYRASGGGGHMVYAGADRAPVLKKSNEEMRAILREYIEKKKIIDIRPDNNWKVIPAVPR</sequence>
<feature type="domain" description="Calcineurin-like phosphoesterase" evidence="3">
    <location>
        <begin position="24"/>
        <end position="254"/>
    </location>
</feature>
<dbReference type="GO" id="GO:0016787">
    <property type="term" value="F:hydrolase activity"/>
    <property type="evidence" value="ECO:0007669"/>
    <property type="project" value="UniProtKB-KW"/>
</dbReference>
<evidence type="ECO:0000256" key="2">
    <source>
        <dbReference type="RuleBase" id="RU362119"/>
    </source>
</evidence>
<evidence type="ECO:0000259" key="3">
    <source>
        <dbReference type="Pfam" id="PF00149"/>
    </source>
</evidence>
<dbReference type="InterPro" id="IPR036907">
    <property type="entry name" value="5'-Nucleotdase_C_sf"/>
</dbReference>
<comment type="similarity">
    <text evidence="2">Belongs to the 5'-nucleotidase family.</text>
</comment>
<gene>
    <name evidence="5" type="ORF">ENJ15_08020</name>
</gene>
<dbReference type="InterPro" id="IPR004843">
    <property type="entry name" value="Calcineurin-like_PHP"/>
</dbReference>
<evidence type="ECO:0000313" key="5">
    <source>
        <dbReference type="EMBL" id="HHM02948.1"/>
    </source>
</evidence>
<dbReference type="InterPro" id="IPR006179">
    <property type="entry name" value="5_nucleotidase/apyrase"/>
</dbReference>
<dbReference type="Pfam" id="PF02872">
    <property type="entry name" value="5_nucleotid_C"/>
    <property type="match status" value="1"/>
</dbReference>
<evidence type="ECO:0000256" key="1">
    <source>
        <dbReference type="ARBA" id="ARBA00022729"/>
    </source>
</evidence>
<dbReference type="Pfam" id="PF00149">
    <property type="entry name" value="Metallophos"/>
    <property type="match status" value="1"/>
</dbReference>
<dbReference type="SUPFAM" id="SSF56300">
    <property type="entry name" value="Metallo-dependent phosphatases"/>
    <property type="match status" value="1"/>
</dbReference>
<evidence type="ECO:0000259" key="4">
    <source>
        <dbReference type="Pfam" id="PF02872"/>
    </source>
</evidence>
<dbReference type="PANTHER" id="PTHR11575">
    <property type="entry name" value="5'-NUCLEOTIDASE-RELATED"/>
    <property type="match status" value="1"/>
</dbReference>
<proteinExistence type="inferred from homology"/>